<feature type="compositionally biased region" description="Low complexity" evidence="1">
    <location>
        <begin position="611"/>
        <end position="625"/>
    </location>
</feature>
<feature type="region of interest" description="Disordered" evidence="1">
    <location>
        <begin position="660"/>
        <end position="729"/>
    </location>
</feature>
<comment type="caution">
    <text evidence="2">The sequence shown here is derived from an EMBL/GenBank/DDBJ whole genome shotgun (WGS) entry which is preliminary data.</text>
</comment>
<dbReference type="Gene3D" id="3.40.50.300">
    <property type="entry name" value="P-loop containing nucleotide triphosphate hydrolases"/>
    <property type="match status" value="1"/>
</dbReference>
<evidence type="ECO:0008006" key="4">
    <source>
        <dbReference type="Google" id="ProtNLM"/>
    </source>
</evidence>
<feature type="region of interest" description="Disordered" evidence="1">
    <location>
        <begin position="1"/>
        <end position="42"/>
    </location>
</feature>
<gene>
    <name evidence="2" type="ORF">FHX42_005283</name>
</gene>
<name>A0A839E5H0_9PSEU</name>
<feature type="region of interest" description="Disordered" evidence="1">
    <location>
        <begin position="611"/>
        <end position="647"/>
    </location>
</feature>
<dbReference type="InterPro" id="IPR027417">
    <property type="entry name" value="P-loop_NTPase"/>
</dbReference>
<feature type="compositionally biased region" description="Basic and acidic residues" evidence="1">
    <location>
        <begin position="685"/>
        <end position="709"/>
    </location>
</feature>
<dbReference type="EMBL" id="JACGWZ010000011">
    <property type="protein sequence ID" value="MBA8827876.1"/>
    <property type="molecule type" value="Genomic_DNA"/>
</dbReference>
<keyword evidence="3" id="KW-1185">Reference proteome</keyword>
<sequence>MTTDTATSDDAPQPAPKTKRSTTNQSAFTRAASTPHQHGSITTPVNTAMLTLGTGGTVHVLDLAPAYPAIMTAIGTVSGALAAHQHMRADPHVTTDSKLPRRAARYAATCLACAGSWITWAALDSPYTPAALATLAAGLIALGPSYSNLRSSKRRTIAARETEIAEKKHTSEQERQQRQTHADWTAILATADKRLANVEILDRTDWEPEDDPLGFTLTCEIQPHEGSGAAITQDDLRSLGTAITTAARHRLKPQGVKIAAGACQPEPDEEDAALFRLHVQLKNPLAGILDPPGMGQPSDAGQGLDVGRFKDGLRILLELVGKHTEIVGGTRSGKSALLMSIFLQLMRCDNAVIWIGGTAKLMPLITPLCLPWWRGETDSPPVDYIAGQSHDEVMKQLFDLLCLIEDRTQIPKLDEQRTPTADMPIVFAVIEESPHLLENGEKYQHPRTGKRYSASEALAEVHALGGSELVHAVRLGQYALYGSGGEAGTKMKRNTANRVLLWTQADQDASSVLGPLGNRIKASEIKNNTMYAVLGDNARLMQGKSYYGGKTEDIARLVRTNHGLQSDLDEPSTRNLPYYADRWSRERQAEIIAHKNNTLVAFGAASADDLTPAPDATTTNTAPLNGPAPTYPDTTGDNGGKFGPAPDLQASMREALRKQGVDPDEYLNPGENDTTSDDTNTPEPATEKPPAETDDEFFRLVGDLDKLPTTEEVEYPTSTSETTPEESTAPYPLGAILNHYAGSDRTFLSVKECATALEMDASRLGALMASEPIAIQSQRRRSPDHDGTPTAGWKLADLQRRARELDT</sequence>
<feature type="compositionally biased region" description="Polar residues" evidence="1">
    <location>
        <begin position="1"/>
        <end position="10"/>
    </location>
</feature>
<evidence type="ECO:0000313" key="2">
    <source>
        <dbReference type="EMBL" id="MBA8827876.1"/>
    </source>
</evidence>
<accession>A0A839E5H0</accession>
<reference evidence="2 3" key="1">
    <citation type="submission" date="2020-07" db="EMBL/GenBank/DDBJ databases">
        <title>Sequencing the genomes of 1000 actinobacteria strains.</title>
        <authorList>
            <person name="Klenk H.-P."/>
        </authorList>
    </citation>
    <scope>NUCLEOTIDE SEQUENCE [LARGE SCALE GENOMIC DNA]</scope>
    <source>
        <strain evidence="2 3">DSM 45975</strain>
    </source>
</reference>
<dbReference type="Proteomes" id="UP000569329">
    <property type="component" value="Unassembled WGS sequence"/>
</dbReference>
<dbReference type="RefSeq" id="WP_182547028.1">
    <property type="nucleotide sequence ID" value="NZ_JACGWZ010000011.1"/>
</dbReference>
<organism evidence="2 3">
    <name type="scientific">Halosaccharopolyspora lacisalsi</name>
    <dbReference type="NCBI Taxonomy" id="1000566"/>
    <lineage>
        <taxon>Bacteria</taxon>
        <taxon>Bacillati</taxon>
        <taxon>Actinomycetota</taxon>
        <taxon>Actinomycetes</taxon>
        <taxon>Pseudonocardiales</taxon>
        <taxon>Pseudonocardiaceae</taxon>
        <taxon>Halosaccharopolyspora</taxon>
    </lineage>
</organism>
<protein>
    <recommendedName>
        <fullName evidence="4">FtsK domain-containing protein</fullName>
    </recommendedName>
</protein>
<feature type="compositionally biased region" description="Polar residues" evidence="1">
    <location>
        <begin position="21"/>
        <end position="42"/>
    </location>
</feature>
<proteinExistence type="predicted"/>
<dbReference type="AlphaFoldDB" id="A0A839E5H0"/>
<evidence type="ECO:0000256" key="1">
    <source>
        <dbReference type="SAM" id="MobiDB-lite"/>
    </source>
</evidence>
<evidence type="ECO:0000313" key="3">
    <source>
        <dbReference type="Proteomes" id="UP000569329"/>
    </source>
</evidence>
<feature type="compositionally biased region" description="Basic and acidic residues" evidence="1">
    <location>
        <begin position="797"/>
        <end position="807"/>
    </location>
</feature>
<feature type="compositionally biased region" description="Low complexity" evidence="1">
    <location>
        <begin position="715"/>
        <end position="728"/>
    </location>
</feature>
<feature type="region of interest" description="Disordered" evidence="1">
    <location>
        <begin position="774"/>
        <end position="807"/>
    </location>
</feature>